<dbReference type="PANTHER" id="PTHR43649">
    <property type="entry name" value="ARABINOSE-BINDING PROTEIN-RELATED"/>
    <property type="match status" value="1"/>
</dbReference>
<dbReference type="SUPFAM" id="SSF53850">
    <property type="entry name" value="Periplasmic binding protein-like II"/>
    <property type="match status" value="1"/>
</dbReference>
<keyword evidence="5" id="KW-0762">Sugar transport</keyword>
<protein>
    <submittedName>
        <fullName evidence="5">Multiple sugar transport system substrate-binding protein</fullName>
    </submittedName>
</protein>
<comment type="similarity">
    <text evidence="2">Belongs to the bacterial solute-binding protein 1 family.</text>
</comment>
<keyword evidence="6" id="KW-1185">Reference proteome</keyword>
<name>A0A3N1DAL9_9ACTN</name>
<keyword evidence="4" id="KW-0732">Signal</keyword>
<dbReference type="AlphaFoldDB" id="A0A3N1DAL9"/>
<dbReference type="InterPro" id="IPR006311">
    <property type="entry name" value="TAT_signal"/>
</dbReference>
<accession>A0A3N1DAL9</accession>
<gene>
    <name evidence="5" type="ORF">EDD29_8270</name>
</gene>
<evidence type="ECO:0000256" key="2">
    <source>
        <dbReference type="ARBA" id="ARBA00008520"/>
    </source>
</evidence>
<dbReference type="Gene3D" id="3.40.190.10">
    <property type="entry name" value="Periplasmic binding protein-like II"/>
    <property type="match status" value="1"/>
</dbReference>
<evidence type="ECO:0000256" key="1">
    <source>
        <dbReference type="ARBA" id="ARBA00004196"/>
    </source>
</evidence>
<reference evidence="5 6" key="1">
    <citation type="submission" date="2018-11" db="EMBL/GenBank/DDBJ databases">
        <title>Sequencing the genomes of 1000 actinobacteria strains.</title>
        <authorList>
            <person name="Klenk H.-P."/>
        </authorList>
    </citation>
    <scope>NUCLEOTIDE SEQUENCE [LARGE SCALE GENOMIC DNA]</scope>
    <source>
        <strain evidence="5 6">DSM 44254</strain>
    </source>
</reference>
<dbReference type="Proteomes" id="UP000272400">
    <property type="component" value="Unassembled WGS sequence"/>
</dbReference>
<dbReference type="PANTHER" id="PTHR43649:SF31">
    <property type="entry name" value="SN-GLYCEROL-3-PHOSPHATE-BINDING PERIPLASMIC PROTEIN UGPB"/>
    <property type="match status" value="1"/>
</dbReference>
<dbReference type="OrthoDB" id="7918484at2"/>
<evidence type="ECO:0000313" key="6">
    <source>
        <dbReference type="Proteomes" id="UP000272400"/>
    </source>
</evidence>
<dbReference type="RefSeq" id="WP_123669477.1">
    <property type="nucleotide sequence ID" value="NZ_RJKE01000001.1"/>
</dbReference>
<keyword evidence="3" id="KW-0813">Transport</keyword>
<evidence type="ECO:0000256" key="4">
    <source>
        <dbReference type="ARBA" id="ARBA00022729"/>
    </source>
</evidence>
<organism evidence="5 6">
    <name type="scientific">Actinocorallia herbida</name>
    <dbReference type="NCBI Taxonomy" id="58109"/>
    <lineage>
        <taxon>Bacteria</taxon>
        <taxon>Bacillati</taxon>
        <taxon>Actinomycetota</taxon>
        <taxon>Actinomycetes</taxon>
        <taxon>Streptosporangiales</taxon>
        <taxon>Thermomonosporaceae</taxon>
        <taxon>Actinocorallia</taxon>
    </lineage>
</organism>
<dbReference type="EMBL" id="RJKE01000001">
    <property type="protein sequence ID" value="ROO90539.1"/>
    <property type="molecule type" value="Genomic_DNA"/>
</dbReference>
<dbReference type="Pfam" id="PF01547">
    <property type="entry name" value="SBP_bac_1"/>
    <property type="match status" value="1"/>
</dbReference>
<dbReference type="GO" id="GO:0030313">
    <property type="term" value="C:cell envelope"/>
    <property type="evidence" value="ECO:0007669"/>
    <property type="project" value="UniProtKB-SubCell"/>
</dbReference>
<evidence type="ECO:0000256" key="3">
    <source>
        <dbReference type="ARBA" id="ARBA00022448"/>
    </source>
</evidence>
<dbReference type="InterPro" id="IPR050490">
    <property type="entry name" value="Bact_solute-bd_prot1"/>
</dbReference>
<comment type="caution">
    <text evidence="5">The sequence shown here is derived from an EMBL/GenBank/DDBJ whole genome shotgun (WGS) entry which is preliminary data.</text>
</comment>
<evidence type="ECO:0000313" key="5">
    <source>
        <dbReference type="EMBL" id="ROO90539.1"/>
    </source>
</evidence>
<dbReference type="InterPro" id="IPR006059">
    <property type="entry name" value="SBP"/>
</dbReference>
<dbReference type="PROSITE" id="PS51318">
    <property type="entry name" value="TAT"/>
    <property type="match status" value="1"/>
</dbReference>
<comment type="subcellular location">
    <subcellularLocation>
        <location evidence="1">Cell envelope</location>
    </subcellularLocation>
</comment>
<proteinExistence type="inferred from homology"/>
<dbReference type="PROSITE" id="PS51257">
    <property type="entry name" value="PROKAR_LIPOPROTEIN"/>
    <property type="match status" value="1"/>
</dbReference>
<sequence>MRSHDGPSPARSLSRRGVLGLGAQALAGAALAGCAKPARHNGELTVMTHANEFDEAARKEAERVLGVRVRRLDPDLTRLTAMLAEGGPPDVIRGSGTIDAPFLAASRLALDLDPHLTASKAIDAADLDPVGDAWRFDGVRQGAGPRYGLVKDYSQDGMFWCDASLFDRAGVALPDPSRPLGHDAWLDLARDLTVRSGGRTTTYGLDVSGLGGFLHLMGMTASAGGRIFGDDLATVDFSAPEPREVLRWYLAYIRARTGFSPVDLNPDGWPWPAFQARRMAMVMAGYWLGALIADEPALPADARLMPAPSFGGPRVSPCYAAAGLWIPRTCPIPETAWAFFEWYFAGAPARDRADRGFGVPPLTSLRSRLPAAEPFQTRALEVQRAELPHLTVLSFTPYAREEALDAVINRVVPEAFARDASPGALAELLTTEINEVLARGRERVG</sequence>